<dbReference type="EMBL" id="GL379824">
    <property type="protein sequence ID" value="EGT48872.1"/>
    <property type="molecule type" value="Genomic_DNA"/>
</dbReference>
<dbReference type="FunCoup" id="G0N0C0">
    <property type="interactions" value="1046"/>
</dbReference>
<sequence>MNIQRFPLTQLPVQCAKNVLQTMSPLQLVVYSLLSKKCKNQANSLKTPTKPMTVHFARGLVFTIYIQQDILRIGFYESRIQEEDKKQLSTPKKVSLAIQRGGRFVEKCIYSTNRHEVKEWVETLLFIFPESHDIWMNFVDQGFRFNLDPIKEIFPNIHKLSIAHTGNYAFNQSVLQKFLPVEDVTIQMDSFEHSRISHKFLIQDFTFTGVSVKVFPRITLNELLINNRESRIHGGVDFHRKDGTEATINISNRPGRKYFGIMVWHDHCVG</sequence>
<evidence type="ECO:0000259" key="1">
    <source>
        <dbReference type="Pfam" id="PF00646"/>
    </source>
</evidence>
<name>G0N0C0_CAEBE</name>
<dbReference type="InterPro" id="IPR053222">
    <property type="entry name" value="Zygotic_Embryogenesis-Asso"/>
</dbReference>
<dbReference type="PANTHER" id="PTHR22899:SF0">
    <property type="entry name" value="F-BOX ASSOCIATED DOMAIN-CONTAINING PROTEIN-RELATED"/>
    <property type="match status" value="1"/>
</dbReference>
<organism evidence="3">
    <name type="scientific">Caenorhabditis brenneri</name>
    <name type="common">Nematode worm</name>
    <dbReference type="NCBI Taxonomy" id="135651"/>
    <lineage>
        <taxon>Eukaryota</taxon>
        <taxon>Metazoa</taxon>
        <taxon>Ecdysozoa</taxon>
        <taxon>Nematoda</taxon>
        <taxon>Chromadorea</taxon>
        <taxon>Rhabditida</taxon>
        <taxon>Rhabditina</taxon>
        <taxon>Rhabditomorpha</taxon>
        <taxon>Rhabditoidea</taxon>
        <taxon>Rhabditidae</taxon>
        <taxon>Peloderinae</taxon>
        <taxon>Caenorhabditis</taxon>
    </lineage>
</organism>
<dbReference type="OrthoDB" id="5911023at2759"/>
<protein>
    <recommendedName>
        <fullName evidence="1">F-box domain-containing protein</fullName>
    </recommendedName>
</protein>
<dbReference type="AlphaFoldDB" id="G0N0C0"/>
<proteinExistence type="predicted"/>
<dbReference type="Proteomes" id="UP000008068">
    <property type="component" value="Unassembled WGS sequence"/>
</dbReference>
<dbReference type="InterPro" id="IPR001810">
    <property type="entry name" value="F-box_dom"/>
</dbReference>
<dbReference type="InParanoid" id="G0N0C0"/>
<gene>
    <name evidence="2" type="ORF">CAEBREN_14315</name>
</gene>
<dbReference type="HOGENOM" id="CLU_028840_1_3_1"/>
<feature type="domain" description="F-box" evidence="1">
    <location>
        <begin position="8"/>
        <end position="46"/>
    </location>
</feature>
<evidence type="ECO:0000313" key="2">
    <source>
        <dbReference type="EMBL" id="EGT48872.1"/>
    </source>
</evidence>
<dbReference type="Pfam" id="PF00646">
    <property type="entry name" value="F-box"/>
    <property type="match status" value="1"/>
</dbReference>
<evidence type="ECO:0000313" key="3">
    <source>
        <dbReference type="Proteomes" id="UP000008068"/>
    </source>
</evidence>
<dbReference type="PANTHER" id="PTHR22899">
    <property type="entry name" value="CYCLIN-RELATED F-BOX FAMILY"/>
    <property type="match status" value="1"/>
</dbReference>
<accession>G0N0C0</accession>
<reference evidence="3" key="1">
    <citation type="submission" date="2011-07" db="EMBL/GenBank/DDBJ databases">
        <authorList>
            <consortium name="Caenorhabditis brenneri Sequencing and Analysis Consortium"/>
            <person name="Wilson R.K."/>
        </authorList>
    </citation>
    <scope>NUCLEOTIDE SEQUENCE [LARGE SCALE GENOMIC DNA]</scope>
    <source>
        <strain evidence="3">PB2801</strain>
    </source>
</reference>
<keyword evidence="3" id="KW-1185">Reference proteome</keyword>